<evidence type="ECO:0000256" key="3">
    <source>
        <dbReference type="SAM" id="SignalP"/>
    </source>
</evidence>
<proteinExistence type="inferred from homology"/>
<evidence type="ECO:0000313" key="5">
    <source>
        <dbReference type="EMBL" id="ACO32372.1"/>
    </source>
</evidence>
<protein>
    <submittedName>
        <fullName evidence="5">Transglycosylase SLT domain protein</fullName>
    </submittedName>
</protein>
<dbReference type="CAZy" id="GH23">
    <property type="family name" value="Glycoside Hydrolase Family 23"/>
</dbReference>
<feature type="chain" id="PRO_5002909175" evidence="3">
    <location>
        <begin position="32"/>
        <end position="257"/>
    </location>
</feature>
<dbReference type="CDD" id="cd00254">
    <property type="entry name" value="LT-like"/>
    <property type="match status" value="1"/>
</dbReference>
<dbReference type="AlphaFoldDB" id="C1F7L9"/>
<feature type="domain" description="Transglycosylase SLT" evidence="4">
    <location>
        <begin position="108"/>
        <end position="210"/>
    </location>
</feature>
<dbReference type="InterPro" id="IPR008258">
    <property type="entry name" value="Transglycosylase_SLT_dom_1"/>
</dbReference>
<sequence length="257" mass="27597">MFLNQSAHKAKWLAAACGVTALCLAALPAHAVEQVVLRNGFTLICNHEQAEGRQVRLYLDAGGQNYLEVRASDIVSRMPAPTTATTPDARTAAQATAAKPRSLRQIVAAAGRAHDIDTDLLASVIEQESGGHTHAVSRAGARGLMQLMPATAARLGVKNSFAPAQNVQGGTAYLDQLLRRYHNNLPLALAAYNAGPAAVDRWHGIPPYAETRHYVARVIHDYNRRYEARQRTARKASRTAPLPDSGEVQVASAAGIR</sequence>
<dbReference type="Gene3D" id="1.10.530.10">
    <property type="match status" value="1"/>
</dbReference>
<dbReference type="PANTHER" id="PTHR37423:SF2">
    <property type="entry name" value="MEMBRANE-BOUND LYTIC MUREIN TRANSGLYCOSYLASE C"/>
    <property type="match status" value="1"/>
</dbReference>
<organism evidence="5 6">
    <name type="scientific">Acidobacterium capsulatum (strain ATCC 51196 / DSM 11244 / BCRC 80197 / JCM 7670 / NBRC 15755 / NCIMB 13165 / 161)</name>
    <dbReference type="NCBI Taxonomy" id="240015"/>
    <lineage>
        <taxon>Bacteria</taxon>
        <taxon>Pseudomonadati</taxon>
        <taxon>Acidobacteriota</taxon>
        <taxon>Terriglobia</taxon>
        <taxon>Terriglobales</taxon>
        <taxon>Acidobacteriaceae</taxon>
        <taxon>Acidobacterium</taxon>
    </lineage>
</organism>
<evidence type="ECO:0000256" key="2">
    <source>
        <dbReference type="SAM" id="MobiDB-lite"/>
    </source>
</evidence>
<reference evidence="5 6" key="1">
    <citation type="journal article" date="2009" name="Appl. Environ. Microbiol.">
        <title>Three genomes from the phylum Acidobacteria provide insight into the lifestyles of these microorganisms in soils.</title>
        <authorList>
            <person name="Ward N.L."/>
            <person name="Challacombe J.F."/>
            <person name="Janssen P.H."/>
            <person name="Henrissat B."/>
            <person name="Coutinho P.M."/>
            <person name="Wu M."/>
            <person name="Xie G."/>
            <person name="Haft D.H."/>
            <person name="Sait M."/>
            <person name="Badger J."/>
            <person name="Barabote R.D."/>
            <person name="Bradley B."/>
            <person name="Brettin T.S."/>
            <person name="Brinkac L.M."/>
            <person name="Bruce D."/>
            <person name="Creasy T."/>
            <person name="Daugherty S.C."/>
            <person name="Davidsen T.M."/>
            <person name="DeBoy R.T."/>
            <person name="Detter J.C."/>
            <person name="Dodson R.J."/>
            <person name="Durkin A.S."/>
            <person name="Ganapathy A."/>
            <person name="Gwinn-Giglio M."/>
            <person name="Han C.S."/>
            <person name="Khouri H."/>
            <person name="Kiss H."/>
            <person name="Kothari S.P."/>
            <person name="Madupu R."/>
            <person name="Nelson K.E."/>
            <person name="Nelson W.C."/>
            <person name="Paulsen I."/>
            <person name="Penn K."/>
            <person name="Ren Q."/>
            <person name="Rosovitz M.J."/>
            <person name="Selengut J.D."/>
            <person name="Shrivastava S."/>
            <person name="Sullivan S.A."/>
            <person name="Tapia R."/>
            <person name="Thompson L.S."/>
            <person name="Watkins K.L."/>
            <person name="Yang Q."/>
            <person name="Yu C."/>
            <person name="Zafar N."/>
            <person name="Zhou L."/>
            <person name="Kuske C.R."/>
        </authorList>
    </citation>
    <scope>NUCLEOTIDE SEQUENCE [LARGE SCALE GENOMIC DNA]</scope>
    <source>
        <strain evidence="6">ATCC 51196 / DSM 11244 / BCRC 80197 / JCM 7670 / NBRC 15755 / NCIMB 13165 / 161</strain>
    </source>
</reference>
<name>C1F7L9_ACIC5</name>
<dbReference type="EMBL" id="CP001472">
    <property type="protein sequence ID" value="ACO32372.1"/>
    <property type="molecule type" value="Genomic_DNA"/>
</dbReference>
<evidence type="ECO:0000313" key="6">
    <source>
        <dbReference type="Proteomes" id="UP000002207"/>
    </source>
</evidence>
<evidence type="ECO:0000259" key="4">
    <source>
        <dbReference type="Pfam" id="PF01464"/>
    </source>
</evidence>
<accession>C1F7L9</accession>
<dbReference type="eggNOG" id="COG0741">
    <property type="taxonomic scope" value="Bacteria"/>
</dbReference>
<dbReference type="STRING" id="240015.ACP_1751"/>
<gene>
    <name evidence="5" type="ordered locus">ACP_1751</name>
</gene>
<feature type="signal peptide" evidence="3">
    <location>
        <begin position="1"/>
        <end position="31"/>
    </location>
</feature>
<dbReference type="Proteomes" id="UP000002207">
    <property type="component" value="Chromosome"/>
</dbReference>
<feature type="region of interest" description="Disordered" evidence="2">
    <location>
        <begin position="232"/>
        <end position="257"/>
    </location>
</feature>
<dbReference type="PANTHER" id="PTHR37423">
    <property type="entry name" value="SOLUBLE LYTIC MUREIN TRANSGLYCOSYLASE-RELATED"/>
    <property type="match status" value="1"/>
</dbReference>
<comment type="similarity">
    <text evidence="1">Belongs to the transglycosylase Slt family.</text>
</comment>
<dbReference type="KEGG" id="aca:ACP_1751"/>
<dbReference type="InParanoid" id="C1F7L9"/>
<dbReference type="Pfam" id="PF01464">
    <property type="entry name" value="SLT"/>
    <property type="match status" value="1"/>
</dbReference>
<dbReference type="InterPro" id="IPR023346">
    <property type="entry name" value="Lysozyme-like_dom_sf"/>
</dbReference>
<dbReference type="RefSeq" id="WP_015896871.1">
    <property type="nucleotide sequence ID" value="NC_012483.1"/>
</dbReference>
<dbReference type="HOGENOM" id="CLU_065765_1_3_0"/>
<keyword evidence="3" id="KW-0732">Signal</keyword>
<keyword evidence="6" id="KW-1185">Reference proteome</keyword>
<dbReference type="SUPFAM" id="SSF53955">
    <property type="entry name" value="Lysozyme-like"/>
    <property type="match status" value="1"/>
</dbReference>
<evidence type="ECO:0000256" key="1">
    <source>
        <dbReference type="ARBA" id="ARBA00007734"/>
    </source>
</evidence>